<dbReference type="Pfam" id="PF03485">
    <property type="entry name" value="Arg_tRNA_synt_N"/>
    <property type="match status" value="1"/>
</dbReference>
<keyword evidence="7 10" id="KW-0648">Protein biosynthesis</keyword>
<dbReference type="EMBL" id="LCBC01000015">
    <property type="protein sequence ID" value="KKS03776.1"/>
    <property type="molecule type" value="Genomic_DNA"/>
</dbReference>
<comment type="caution">
    <text evidence="10">Lacks conserved residue(s) required for the propagation of feature annotation.</text>
</comment>
<dbReference type="SMART" id="SM00836">
    <property type="entry name" value="DALR_1"/>
    <property type="match status" value="1"/>
</dbReference>
<evidence type="ECO:0000313" key="15">
    <source>
        <dbReference type="Proteomes" id="UP000034493"/>
    </source>
</evidence>
<sequence>MLREQIKKDIAKAISNFKFPISNAEIEVTRTSDPEFGDFATNLPLKISRGSKQSPMESARLLADSLKDLPYVEKLEVKEPGFINFFLKNEVWQKQVEDVLNRGSKYGANEIAKGQKARVEFVSANPTGPLHFGNARGGPIGDSLASVLEFCGYQVLREYIDNDRGNQVCDLGKTLAARAGFIKVNKADLVYQGAYTKEIAQKIKPKIGRITNLSERQIIQKAGEVGVAILFKEIIADIADMGIKYDLVVHESDLQKEAAKVLSGLEKKGLLVKKEGAVWFAPRNEFLKDKDAVVIKSDGSYTYFTADVVYHQQKFASGYNLVVDIFGSNTVGHVPKLKSLAQALGFDLSKFKVILYQFVRIKRGNEVVKMSKRAGNFVTVREVLDEVGRDATRFFILMHDANSHIDFDLDLARKKSKENPVYYVQYANARICSILTKAKRQTTNAKIDYPLPTTHYQLLTTNYELDLIKQITRLPELVEDIGQSFAVHRLTTYAIELADSFHKFYENCQVLGTGGDLESARLSLILATKIALFNTLKLLGVSAPEKM</sequence>
<proteinExistence type="inferred from homology"/>
<comment type="caution">
    <text evidence="14">The sequence shown here is derived from an EMBL/GenBank/DDBJ whole genome shotgun (WGS) entry which is preliminary data.</text>
</comment>
<dbReference type="InterPro" id="IPR014729">
    <property type="entry name" value="Rossmann-like_a/b/a_fold"/>
</dbReference>
<dbReference type="GO" id="GO:0004814">
    <property type="term" value="F:arginine-tRNA ligase activity"/>
    <property type="evidence" value="ECO:0007669"/>
    <property type="project" value="UniProtKB-UniRule"/>
</dbReference>
<dbReference type="CDD" id="cd00671">
    <property type="entry name" value="ArgRS_core"/>
    <property type="match status" value="1"/>
</dbReference>
<dbReference type="SMART" id="SM01016">
    <property type="entry name" value="Arg_tRNA_synt_N"/>
    <property type="match status" value="1"/>
</dbReference>
<keyword evidence="5 10" id="KW-0547">Nucleotide-binding</keyword>
<evidence type="ECO:0000256" key="5">
    <source>
        <dbReference type="ARBA" id="ARBA00022741"/>
    </source>
</evidence>
<keyword evidence="4 10" id="KW-0436">Ligase</keyword>
<evidence type="ECO:0000256" key="2">
    <source>
        <dbReference type="ARBA" id="ARBA00005594"/>
    </source>
</evidence>
<dbReference type="GO" id="GO:0006420">
    <property type="term" value="P:arginyl-tRNA aminoacylation"/>
    <property type="evidence" value="ECO:0007669"/>
    <property type="project" value="UniProtKB-UniRule"/>
</dbReference>
<evidence type="ECO:0000259" key="12">
    <source>
        <dbReference type="SMART" id="SM00836"/>
    </source>
</evidence>
<dbReference type="SUPFAM" id="SSF52374">
    <property type="entry name" value="Nucleotidylyl transferase"/>
    <property type="match status" value="1"/>
</dbReference>
<dbReference type="FunFam" id="1.10.730.10:FF:000008">
    <property type="entry name" value="Arginine--tRNA ligase"/>
    <property type="match status" value="1"/>
</dbReference>
<evidence type="ECO:0000256" key="1">
    <source>
        <dbReference type="ARBA" id="ARBA00004496"/>
    </source>
</evidence>
<dbReference type="InterPro" id="IPR001278">
    <property type="entry name" value="Arg-tRNA-ligase"/>
</dbReference>
<dbReference type="InterPro" id="IPR005148">
    <property type="entry name" value="Arg-tRNA-synth_N"/>
</dbReference>
<comment type="subunit">
    <text evidence="10">Monomer.</text>
</comment>
<dbReference type="Gene3D" id="3.40.50.620">
    <property type="entry name" value="HUPs"/>
    <property type="match status" value="1"/>
</dbReference>
<dbReference type="Pfam" id="PF00750">
    <property type="entry name" value="tRNA-synt_1d"/>
    <property type="match status" value="1"/>
</dbReference>
<gene>
    <name evidence="10" type="primary">argS</name>
    <name evidence="14" type="ORF">UU56_C0015G0009</name>
</gene>
<evidence type="ECO:0000256" key="11">
    <source>
        <dbReference type="RuleBase" id="RU363038"/>
    </source>
</evidence>
<dbReference type="SUPFAM" id="SSF55190">
    <property type="entry name" value="Arginyl-tRNA synthetase (ArgRS), N-terminal 'additional' domain"/>
    <property type="match status" value="1"/>
</dbReference>
<dbReference type="Gene3D" id="3.30.1360.70">
    <property type="entry name" value="Arginyl tRNA synthetase N-terminal domain"/>
    <property type="match status" value="1"/>
</dbReference>
<evidence type="ECO:0000313" key="14">
    <source>
        <dbReference type="EMBL" id="KKS03776.1"/>
    </source>
</evidence>
<keyword evidence="6 10" id="KW-0067">ATP-binding</keyword>
<keyword evidence="8 10" id="KW-0030">Aminoacyl-tRNA synthetase</keyword>
<organism evidence="14 15">
    <name type="scientific">Candidatus Curtissbacteria bacterium GW2011_GWA2_41_24</name>
    <dbReference type="NCBI Taxonomy" id="1618411"/>
    <lineage>
        <taxon>Bacteria</taxon>
        <taxon>Candidatus Curtissiibacteriota</taxon>
    </lineage>
</organism>
<comment type="subcellular location">
    <subcellularLocation>
        <location evidence="1 10">Cytoplasm</location>
    </subcellularLocation>
</comment>
<dbReference type="PANTHER" id="PTHR11956:SF5">
    <property type="entry name" value="ARGININE--TRNA LIGASE, CYTOPLASMIC"/>
    <property type="match status" value="1"/>
</dbReference>
<evidence type="ECO:0000256" key="8">
    <source>
        <dbReference type="ARBA" id="ARBA00023146"/>
    </source>
</evidence>
<evidence type="ECO:0000256" key="9">
    <source>
        <dbReference type="ARBA" id="ARBA00049339"/>
    </source>
</evidence>
<dbReference type="Pfam" id="PF05746">
    <property type="entry name" value="DALR_1"/>
    <property type="match status" value="1"/>
</dbReference>
<feature type="domain" description="Arginyl tRNA synthetase N-terminal" evidence="13">
    <location>
        <begin position="4"/>
        <end position="87"/>
    </location>
</feature>
<dbReference type="InterPro" id="IPR008909">
    <property type="entry name" value="DALR_anticod-bd"/>
</dbReference>
<evidence type="ECO:0000256" key="3">
    <source>
        <dbReference type="ARBA" id="ARBA00022490"/>
    </source>
</evidence>
<dbReference type="Proteomes" id="UP000034493">
    <property type="component" value="Unassembled WGS sequence"/>
</dbReference>
<dbReference type="GO" id="GO:0005524">
    <property type="term" value="F:ATP binding"/>
    <property type="evidence" value="ECO:0007669"/>
    <property type="project" value="UniProtKB-UniRule"/>
</dbReference>
<keyword evidence="3 10" id="KW-0963">Cytoplasm</keyword>
<evidence type="ECO:0000256" key="10">
    <source>
        <dbReference type="HAMAP-Rule" id="MF_00123"/>
    </source>
</evidence>
<dbReference type="PATRIC" id="fig|1618411.3.peg.885"/>
<accession>A0A0G0Y2T1</accession>
<evidence type="ECO:0000256" key="6">
    <source>
        <dbReference type="ARBA" id="ARBA00022840"/>
    </source>
</evidence>
<dbReference type="PANTHER" id="PTHR11956">
    <property type="entry name" value="ARGINYL-TRNA SYNTHETASE"/>
    <property type="match status" value="1"/>
</dbReference>
<reference evidence="14 15" key="1">
    <citation type="journal article" date="2015" name="Nature">
        <title>rRNA introns, odd ribosomes, and small enigmatic genomes across a large radiation of phyla.</title>
        <authorList>
            <person name="Brown C.T."/>
            <person name="Hug L.A."/>
            <person name="Thomas B.C."/>
            <person name="Sharon I."/>
            <person name="Castelle C.J."/>
            <person name="Singh A."/>
            <person name="Wilkins M.J."/>
            <person name="Williams K.H."/>
            <person name="Banfield J.F."/>
        </authorList>
    </citation>
    <scope>NUCLEOTIDE SEQUENCE [LARGE SCALE GENOMIC DNA]</scope>
</reference>
<dbReference type="HAMAP" id="MF_00123">
    <property type="entry name" value="Arg_tRNA_synth"/>
    <property type="match status" value="1"/>
</dbReference>
<feature type="domain" description="DALR anticodon binding" evidence="12">
    <location>
        <begin position="424"/>
        <end position="547"/>
    </location>
</feature>
<dbReference type="InterPro" id="IPR009080">
    <property type="entry name" value="tRNAsynth_Ia_anticodon-bd"/>
</dbReference>
<dbReference type="InterPro" id="IPR036695">
    <property type="entry name" value="Arg-tRNA-synth_N_sf"/>
</dbReference>
<protein>
    <recommendedName>
        <fullName evidence="10">Arginine--tRNA ligase</fullName>
        <ecNumber evidence="10">6.1.1.19</ecNumber>
    </recommendedName>
    <alternativeName>
        <fullName evidence="10">Arginyl-tRNA synthetase</fullName>
        <shortName evidence="10">ArgRS</shortName>
    </alternativeName>
</protein>
<dbReference type="PRINTS" id="PR01038">
    <property type="entry name" value="TRNASYNTHARG"/>
</dbReference>
<evidence type="ECO:0000256" key="4">
    <source>
        <dbReference type="ARBA" id="ARBA00022598"/>
    </source>
</evidence>
<comment type="similarity">
    <text evidence="2 10 11">Belongs to the class-I aminoacyl-tRNA synthetase family.</text>
</comment>
<comment type="catalytic activity">
    <reaction evidence="9 10">
        <text>tRNA(Arg) + L-arginine + ATP = L-arginyl-tRNA(Arg) + AMP + diphosphate</text>
        <dbReference type="Rhea" id="RHEA:20301"/>
        <dbReference type="Rhea" id="RHEA-COMP:9658"/>
        <dbReference type="Rhea" id="RHEA-COMP:9673"/>
        <dbReference type="ChEBI" id="CHEBI:30616"/>
        <dbReference type="ChEBI" id="CHEBI:32682"/>
        <dbReference type="ChEBI" id="CHEBI:33019"/>
        <dbReference type="ChEBI" id="CHEBI:78442"/>
        <dbReference type="ChEBI" id="CHEBI:78513"/>
        <dbReference type="ChEBI" id="CHEBI:456215"/>
        <dbReference type="EC" id="6.1.1.19"/>
    </reaction>
</comment>
<evidence type="ECO:0000259" key="13">
    <source>
        <dbReference type="SMART" id="SM01016"/>
    </source>
</evidence>
<dbReference type="SUPFAM" id="SSF47323">
    <property type="entry name" value="Anticodon-binding domain of a subclass of class I aminoacyl-tRNA synthetases"/>
    <property type="match status" value="1"/>
</dbReference>
<evidence type="ECO:0000256" key="7">
    <source>
        <dbReference type="ARBA" id="ARBA00022917"/>
    </source>
</evidence>
<name>A0A0G0Y2T1_9BACT</name>
<dbReference type="Gene3D" id="1.10.730.10">
    <property type="entry name" value="Isoleucyl-tRNA Synthetase, Domain 1"/>
    <property type="match status" value="1"/>
</dbReference>
<dbReference type="AlphaFoldDB" id="A0A0G0Y2T1"/>
<dbReference type="GO" id="GO:0005737">
    <property type="term" value="C:cytoplasm"/>
    <property type="evidence" value="ECO:0007669"/>
    <property type="project" value="UniProtKB-SubCell"/>
</dbReference>
<dbReference type="NCBIfam" id="TIGR00456">
    <property type="entry name" value="argS"/>
    <property type="match status" value="1"/>
</dbReference>
<dbReference type="EC" id="6.1.1.19" evidence="10"/>
<dbReference type="InterPro" id="IPR035684">
    <property type="entry name" value="ArgRS_core"/>
</dbReference>